<evidence type="ECO:0008006" key="4">
    <source>
        <dbReference type="Google" id="ProtNLM"/>
    </source>
</evidence>
<feature type="signal peptide" evidence="1">
    <location>
        <begin position="1"/>
        <end position="21"/>
    </location>
</feature>
<accession>A0A1I7I7P2</accession>
<proteinExistence type="predicted"/>
<reference evidence="2 3" key="1">
    <citation type="submission" date="2016-10" db="EMBL/GenBank/DDBJ databases">
        <authorList>
            <person name="de Groot N.N."/>
        </authorList>
    </citation>
    <scope>NUCLEOTIDE SEQUENCE [LARGE SCALE GENOMIC DNA]</scope>
    <source>
        <strain evidence="2 3">CGMCC 1.12333</strain>
    </source>
</reference>
<keyword evidence="1" id="KW-0732">Signal</keyword>
<dbReference type="RefSeq" id="WP_093026010.1">
    <property type="nucleotide sequence ID" value="NZ_FPBK01000013.1"/>
</dbReference>
<evidence type="ECO:0000313" key="3">
    <source>
        <dbReference type="Proteomes" id="UP000199138"/>
    </source>
</evidence>
<dbReference type="AlphaFoldDB" id="A0A1I7I7P2"/>
<dbReference type="STRING" id="1224947.SAMN05216480_11384"/>
<feature type="chain" id="PRO_5011454079" description="Nicotinic acid mononucleotide adenyltransferase" evidence="1">
    <location>
        <begin position="22"/>
        <end position="315"/>
    </location>
</feature>
<organism evidence="2 3">
    <name type="scientific">Pustulibacterium marinum</name>
    <dbReference type="NCBI Taxonomy" id="1224947"/>
    <lineage>
        <taxon>Bacteria</taxon>
        <taxon>Pseudomonadati</taxon>
        <taxon>Bacteroidota</taxon>
        <taxon>Flavobacteriia</taxon>
        <taxon>Flavobacteriales</taxon>
        <taxon>Flavobacteriaceae</taxon>
        <taxon>Pustulibacterium</taxon>
    </lineage>
</organism>
<evidence type="ECO:0000256" key="1">
    <source>
        <dbReference type="SAM" id="SignalP"/>
    </source>
</evidence>
<dbReference type="PROSITE" id="PS51257">
    <property type="entry name" value="PROKAR_LIPOPROTEIN"/>
    <property type="match status" value="1"/>
</dbReference>
<gene>
    <name evidence="2" type="ORF">SAMN05216480_11384</name>
</gene>
<dbReference type="Proteomes" id="UP000199138">
    <property type="component" value="Unassembled WGS sequence"/>
</dbReference>
<dbReference type="OrthoDB" id="1150486at2"/>
<dbReference type="EMBL" id="FPBK01000013">
    <property type="protein sequence ID" value="SFU68911.1"/>
    <property type="molecule type" value="Genomic_DNA"/>
</dbReference>
<name>A0A1I7I7P2_9FLAO</name>
<evidence type="ECO:0000313" key="2">
    <source>
        <dbReference type="EMBL" id="SFU68911.1"/>
    </source>
</evidence>
<protein>
    <recommendedName>
        <fullName evidence="4">Nicotinic acid mononucleotide adenyltransferase</fullName>
    </recommendedName>
</protein>
<sequence length="315" mass="36397">MKTIKLLFVSFLALASFSACTNTVYIEDDYVEPSITLNQLIHSYELWYIDINQSTVNGNIPFMQIAFTLSFRNGTLYANNNMVGFGSNGNGYGIDVGYYDAYGSTLQLDHDLDGVWNFSVQQLGTNTIELYNYETDSSFVLRGYQRSTFDYDYVFYENIHYFLQEYEAWEKVYTSQEGAINDFDAENFLAFLSDGYGDTFLSSIDGNGTPVSNIYWDYEGIYEVLNVDGDVYAKVLTLDYDYLGNEYFELYVINDETVELYHPYSGTTYRFKGRGYIQYMRSANAKGKTSSEETRKLRVKENNRTFKAEEFKSLK</sequence>
<keyword evidence="3" id="KW-1185">Reference proteome</keyword>